<gene>
    <name evidence="1" type="ORF">NB063_07080</name>
</gene>
<dbReference type="EMBL" id="JAMQBK010000021">
    <property type="protein sequence ID" value="MCM2370385.1"/>
    <property type="molecule type" value="Genomic_DNA"/>
</dbReference>
<sequence length="66" mass="7347">MTTNLTAFQWELILFTLRGGDSPADTGGQHLKLDKDDIEYLSDGLRDCNLLHAVQIATEVGRGKMR</sequence>
<comment type="caution">
    <text evidence="1">The sequence shown here is derived from an EMBL/GenBank/DDBJ whole genome shotgun (WGS) entry which is preliminary data.</text>
</comment>
<dbReference type="Proteomes" id="UP001202961">
    <property type="component" value="Unassembled WGS sequence"/>
</dbReference>
<evidence type="ECO:0000313" key="2">
    <source>
        <dbReference type="Proteomes" id="UP001202961"/>
    </source>
</evidence>
<protein>
    <submittedName>
        <fullName evidence="1">Uncharacterized protein</fullName>
    </submittedName>
</protein>
<accession>A0ABT0U0L7</accession>
<dbReference type="RefSeq" id="WP_250928053.1">
    <property type="nucleotide sequence ID" value="NZ_JAMQBK010000021.1"/>
</dbReference>
<keyword evidence="2" id="KW-1185">Reference proteome</keyword>
<reference evidence="1 2" key="1">
    <citation type="journal article" date="2022" name="Syst. Appl. Microbiol.">
        <title>Rhodopirellula aestuarii sp. nov., a novel member of the genus Rhodopirellula isolated from brackish sediments collected in the Tagus River estuary, Portugal.</title>
        <authorList>
            <person name="Vitorino I.R."/>
            <person name="Klimek D."/>
            <person name="Calusinska M."/>
            <person name="Lobo-da-Cunha A."/>
            <person name="Vasconcelos V."/>
            <person name="Lage O.M."/>
        </authorList>
    </citation>
    <scope>NUCLEOTIDE SEQUENCE [LARGE SCALE GENOMIC DNA]</scope>
    <source>
        <strain evidence="1 2">ICT_H3.1</strain>
    </source>
</reference>
<name>A0ABT0U0L7_9BACT</name>
<proteinExistence type="predicted"/>
<organism evidence="1 2">
    <name type="scientific">Aporhodopirellula aestuarii</name>
    <dbReference type="NCBI Taxonomy" id="2950107"/>
    <lineage>
        <taxon>Bacteria</taxon>
        <taxon>Pseudomonadati</taxon>
        <taxon>Planctomycetota</taxon>
        <taxon>Planctomycetia</taxon>
        <taxon>Pirellulales</taxon>
        <taxon>Pirellulaceae</taxon>
        <taxon>Aporhodopirellula</taxon>
    </lineage>
</organism>
<evidence type="ECO:0000313" key="1">
    <source>
        <dbReference type="EMBL" id="MCM2370385.1"/>
    </source>
</evidence>